<organism evidence="2 3">
    <name type="scientific">Daphnia pulex</name>
    <name type="common">Water flea</name>
    <dbReference type="NCBI Taxonomy" id="6669"/>
    <lineage>
        <taxon>Eukaryota</taxon>
        <taxon>Metazoa</taxon>
        <taxon>Ecdysozoa</taxon>
        <taxon>Arthropoda</taxon>
        <taxon>Crustacea</taxon>
        <taxon>Branchiopoda</taxon>
        <taxon>Diplostraca</taxon>
        <taxon>Cladocera</taxon>
        <taxon>Anomopoda</taxon>
        <taxon>Daphniidae</taxon>
        <taxon>Daphnia</taxon>
    </lineage>
</organism>
<keyword evidence="3" id="KW-1185">Reference proteome</keyword>
<protein>
    <submittedName>
        <fullName evidence="2">Uncharacterized protein</fullName>
    </submittedName>
</protein>
<evidence type="ECO:0000256" key="1">
    <source>
        <dbReference type="SAM" id="MobiDB-lite"/>
    </source>
</evidence>
<evidence type="ECO:0000313" key="3">
    <source>
        <dbReference type="Proteomes" id="UP000000305"/>
    </source>
</evidence>
<dbReference type="Proteomes" id="UP000000305">
    <property type="component" value="Unassembled WGS sequence"/>
</dbReference>
<dbReference type="HOGENOM" id="CLU_2742624_0_0_1"/>
<accession>E9G083</accession>
<evidence type="ECO:0000313" key="2">
    <source>
        <dbReference type="EMBL" id="EFX86856.1"/>
    </source>
</evidence>
<gene>
    <name evidence="2" type="ORF">DAPPUDRAFT_307044</name>
</gene>
<proteinExistence type="predicted"/>
<dbReference type="InParanoid" id="E9G083"/>
<name>E9G083_DAPPU</name>
<sequence>MYIYSIQGGGVPVPGRDRADGFAAGKDRRPDAYGSPFFQRASRPNLHHSSRHNLAGHSRYNSNGIPTKISI</sequence>
<dbReference type="KEGG" id="dpx:DAPPUDRAFT_307044"/>
<reference evidence="2 3" key="1">
    <citation type="journal article" date="2011" name="Science">
        <title>The ecoresponsive genome of Daphnia pulex.</title>
        <authorList>
            <person name="Colbourne J.K."/>
            <person name="Pfrender M.E."/>
            <person name="Gilbert D."/>
            <person name="Thomas W.K."/>
            <person name="Tucker A."/>
            <person name="Oakley T.H."/>
            <person name="Tokishita S."/>
            <person name="Aerts A."/>
            <person name="Arnold G.J."/>
            <person name="Basu M.K."/>
            <person name="Bauer D.J."/>
            <person name="Caceres C.E."/>
            <person name="Carmel L."/>
            <person name="Casola C."/>
            <person name="Choi J.H."/>
            <person name="Detter J.C."/>
            <person name="Dong Q."/>
            <person name="Dusheyko S."/>
            <person name="Eads B.D."/>
            <person name="Frohlich T."/>
            <person name="Geiler-Samerotte K.A."/>
            <person name="Gerlach D."/>
            <person name="Hatcher P."/>
            <person name="Jogdeo S."/>
            <person name="Krijgsveld J."/>
            <person name="Kriventseva E.V."/>
            <person name="Kultz D."/>
            <person name="Laforsch C."/>
            <person name="Lindquist E."/>
            <person name="Lopez J."/>
            <person name="Manak J.R."/>
            <person name="Muller J."/>
            <person name="Pangilinan J."/>
            <person name="Patwardhan R.P."/>
            <person name="Pitluck S."/>
            <person name="Pritham E.J."/>
            <person name="Rechtsteiner A."/>
            <person name="Rho M."/>
            <person name="Rogozin I.B."/>
            <person name="Sakarya O."/>
            <person name="Salamov A."/>
            <person name="Schaack S."/>
            <person name="Shapiro H."/>
            <person name="Shiga Y."/>
            <person name="Skalitzky C."/>
            <person name="Smith Z."/>
            <person name="Souvorov A."/>
            <person name="Sung W."/>
            <person name="Tang Z."/>
            <person name="Tsuchiya D."/>
            <person name="Tu H."/>
            <person name="Vos H."/>
            <person name="Wang M."/>
            <person name="Wolf Y.I."/>
            <person name="Yamagata H."/>
            <person name="Yamada T."/>
            <person name="Ye Y."/>
            <person name="Shaw J.R."/>
            <person name="Andrews J."/>
            <person name="Crease T.J."/>
            <person name="Tang H."/>
            <person name="Lucas S.M."/>
            <person name="Robertson H.M."/>
            <person name="Bork P."/>
            <person name="Koonin E.V."/>
            <person name="Zdobnov E.M."/>
            <person name="Grigoriev I.V."/>
            <person name="Lynch M."/>
            <person name="Boore J.L."/>
        </authorList>
    </citation>
    <scope>NUCLEOTIDE SEQUENCE [LARGE SCALE GENOMIC DNA]</scope>
</reference>
<dbReference type="AlphaFoldDB" id="E9G083"/>
<feature type="compositionally biased region" description="Polar residues" evidence="1">
    <location>
        <begin position="59"/>
        <end position="71"/>
    </location>
</feature>
<dbReference type="EMBL" id="GL732528">
    <property type="protein sequence ID" value="EFX86856.1"/>
    <property type="molecule type" value="Genomic_DNA"/>
</dbReference>
<feature type="region of interest" description="Disordered" evidence="1">
    <location>
        <begin position="26"/>
        <end position="71"/>
    </location>
</feature>